<dbReference type="AlphaFoldDB" id="A0A5M3N379"/>
<feature type="transmembrane region" description="Helical" evidence="1">
    <location>
        <begin position="16"/>
        <end position="33"/>
    </location>
</feature>
<evidence type="ECO:0008006" key="4">
    <source>
        <dbReference type="Google" id="ProtNLM"/>
    </source>
</evidence>
<gene>
    <name evidence="2" type="ORF">CONPUDRAFT_70519</name>
</gene>
<dbReference type="OrthoDB" id="3349377at2759"/>
<proteinExistence type="predicted"/>
<dbReference type="RefSeq" id="XP_007764220.1">
    <property type="nucleotide sequence ID" value="XM_007766030.1"/>
</dbReference>
<feature type="transmembrane region" description="Helical" evidence="1">
    <location>
        <begin position="118"/>
        <end position="137"/>
    </location>
</feature>
<accession>A0A5M3N379</accession>
<evidence type="ECO:0000313" key="2">
    <source>
        <dbReference type="EMBL" id="EIW85818.1"/>
    </source>
</evidence>
<keyword evidence="1" id="KW-0812">Transmembrane</keyword>
<reference evidence="3" key="1">
    <citation type="journal article" date="2012" name="Science">
        <title>The Paleozoic origin of enzymatic lignin decomposition reconstructed from 31 fungal genomes.</title>
        <authorList>
            <person name="Floudas D."/>
            <person name="Binder M."/>
            <person name="Riley R."/>
            <person name="Barry K."/>
            <person name="Blanchette R.A."/>
            <person name="Henrissat B."/>
            <person name="Martinez A.T."/>
            <person name="Otillar R."/>
            <person name="Spatafora J.W."/>
            <person name="Yadav J.S."/>
            <person name="Aerts A."/>
            <person name="Benoit I."/>
            <person name="Boyd A."/>
            <person name="Carlson A."/>
            <person name="Copeland A."/>
            <person name="Coutinho P.M."/>
            <person name="de Vries R.P."/>
            <person name="Ferreira P."/>
            <person name="Findley K."/>
            <person name="Foster B."/>
            <person name="Gaskell J."/>
            <person name="Glotzer D."/>
            <person name="Gorecki P."/>
            <person name="Heitman J."/>
            <person name="Hesse C."/>
            <person name="Hori C."/>
            <person name="Igarashi K."/>
            <person name="Jurgens J.A."/>
            <person name="Kallen N."/>
            <person name="Kersten P."/>
            <person name="Kohler A."/>
            <person name="Kuees U."/>
            <person name="Kumar T.K.A."/>
            <person name="Kuo A."/>
            <person name="LaButti K."/>
            <person name="Larrondo L.F."/>
            <person name="Lindquist E."/>
            <person name="Ling A."/>
            <person name="Lombard V."/>
            <person name="Lucas S."/>
            <person name="Lundell T."/>
            <person name="Martin R."/>
            <person name="McLaughlin D.J."/>
            <person name="Morgenstern I."/>
            <person name="Morin E."/>
            <person name="Murat C."/>
            <person name="Nagy L.G."/>
            <person name="Nolan M."/>
            <person name="Ohm R.A."/>
            <person name="Patyshakuliyeva A."/>
            <person name="Rokas A."/>
            <person name="Ruiz-Duenas F.J."/>
            <person name="Sabat G."/>
            <person name="Salamov A."/>
            <person name="Samejima M."/>
            <person name="Schmutz J."/>
            <person name="Slot J.C."/>
            <person name="St John F."/>
            <person name="Stenlid J."/>
            <person name="Sun H."/>
            <person name="Sun S."/>
            <person name="Syed K."/>
            <person name="Tsang A."/>
            <person name="Wiebenga A."/>
            <person name="Young D."/>
            <person name="Pisabarro A."/>
            <person name="Eastwood D.C."/>
            <person name="Martin F."/>
            <person name="Cullen D."/>
            <person name="Grigoriev I.V."/>
            <person name="Hibbett D.S."/>
        </authorList>
    </citation>
    <scope>NUCLEOTIDE SEQUENCE [LARGE SCALE GENOMIC DNA]</scope>
    <source>
        <strain evidence="3">RWD-64-598 SS2</strain>
    </source>
</reference>
<dbReference type="Proteomes" id="UP000053558">
    <property type="component" value="Unassembled WGS sequence"/>
</dbReference>
<sequence length="314" mass="35268">MAVGSFAAALVDESRYALILSYGGVALLATVFYDYSLHASLSYGTQWLILGRSTIIPVDDSMIEQEVHMRYLGVMFALCKRLFITTMATKAILLLLVQGLMAHRVHVLYRPARTISTLLVVLFVASQVSALASLTFITEQETRADLFVGKAYCPVPQYKLSREDEWMSALNVSVPIFFEIVLCILALYRWFTRLRSARRQSRQRLVYDLLATLLRDNIVYFVIALICLCISSKWAMPKSEVGALNAAAAWYINFLYAGQVVMFSLCGPRMILNIRQFCIEDSGVVRNTTEESYDRQLTTVVLDFLSGSTRIGGA</sequence>
<evidence type="ECO:0000313" key="3">
    <source>
        <dbReference type="Proteomes" id="UP000053558"/>
    </source>
</evidence>
<dbReference type="KEGG" id="cput:CONPUDRAFT_70519"/>
<dbReference type="GeneID" id="19208827"/>
<protein>
    <recommendedName>
        <fullName evidence="4">G-protein coupled receptors family 1 profile domain-containing protein</fullName>
    </recommendedName>
</protein>
<feature type="transmembrane region" description="Helical" evidence="1">
    <location>
        <begin position="166"/>
        <end position="188"/>
    </location>
</feature>
<name>A0A5M3N379_CONPW</name>
<keyword evidence="1" id="KW-0472">Membrane</keyword>
<organism evidence="2 3">
    <name type="scientific">Coniophora puteana (strain RWD-64-598)</name>
    <name type="common">Brown rot fungus</name>
    <dbReference type="NCBI Taxonomy" id="741705"/>
    <lineage>
        <taxon>Eukaryota</taxon>
        <taxon>Fungi</taxon>
        <taxon>Dikarya</taxon>
        <taxon>Basidiomycota</taxon>
        <taxon>Agaricomycotina</taxon>
        <taxon>Agaricomycetes</taxon>
        <taxon>Agaricomycetidae</taxon>
        <taxon>Boletales</taxon>
        <taxon>Coniophorineae</taxon>
        <taxon>Coniophoraceae</taxon>
        <taxon>Coniophora</taxon>
    </lineage>
</organism>
<feature type="transmembrane region" description="Helical" evidence="1">
    <location>
        <begin position="248"/>
        <end position="266"/>
    </location>
</feature>
<dbReference type="EMBL" id="JH711574">
    <property type="protein sequence ID" value="EIW85818.1"/>
    <property type="molecule type" value="Genomic_DNA"/>
</dbReference>
<feature type="transmembrane region" description="Helical" evidence="1">
    <location>
        <begin position="209"/>
        <end position="236"/>
    </location>
</feature>
<comment type="caution">
    <text evidence="2">The sequence shown here is derived from an EMBL/GenBank/DDBJ whole genome shotgun (WGS) entry which is preliminary data.</text>
</comment>
<keyword evidence="1" id="KW-1133">Transmembrane helix</keyword>
<feature type="transmembrane region" description="Helical" evidence="1">
    <location>
        <begin position="71"/>
        <end position="97"/>
    </location>
</feature>
<evidence type="ECO:0000256" key="1">
    <source>
        <dbReference type="SAM" id="Phobius"/>
    </source>
</evidence>
<keyword evidence="3" id="KW-1185">Reference proteome</keyword>